<comment type="function">
    <text evidence="4">Component of the cleavage factor IA (CFIA) complex, which is involved in the endonucleolytic cleavage during polyadenylation-dependent pre-mRNA 3'-end formation.</text>
</comment>
<comment type="subcellular location">
    <subcellularLocation>
        <location evidence="4">Nucleus</location>
    </subcellularLocation>
    <subcellularLocation>
        <location evidence="4">Cytoplasm</location>
    </subcellularLocation>
    <text evidence="4">Nucleus and/or cytoplasm.</text>
</comment>
<dbReference type="SUPFAM" id="SSF48452">
    <property type="entry name" value="TPR-like"/>
    <property type="match status" value="2"/>
</dbReference>
<keyword evidence="4" id="KW-0507">mRNA processing</keyword>
<dbReference type="InterPro" id="IPR011990">
    <property type="entry name" value="TPR-like_helical_dom_sf"/>
</dbReference>
<feature type="non-terminal residue" evidence="7">
    <location>
        <position position="604"/>
    </location>
</feature>
<evidence type="ECO:0000256" key="2">
    <source>
        <dbReference type="ARBA" id="ARBA00023242"/>
    </source>
</evidence>
<feature type="domain" description="Suppressor of forked" evidence="6">
    <location>
        <begin position="1"/>
        <end position="580"/>
    </location>
</feature>
<dbReference type="PANTHER" id="PTHR19980:SF0">
    <property type="entry name" value="CLEAVAGE STIMULATION FACTOR SUBUNIT 3"/>
    <property type="match status" value="1"/>
</dbReference>
<dbReference type="OrthoDB" id="26282at2759"/>
<dbReference type="AlphaFoldDB" id="A0A1E4TWT8"/>
<evidence type="ECO:0000256" key="5">
    <source>
        <dbReference type="SAM" id="Coils"/>
    </source>
</evidence>
<feature type="non-terminal residue" evidence="7">
    <location>
        <position position="1"/>
    </location>
</feature>
<feature type="coiled-coil region" evidence="5">
    <location>
        <begin position="311"/>
        <end position="386"/>
    </location>
</feature>
<evidence type="ECO:0000256" key="3">
    <source>
        <dbReference type="ARBA" id="ARBA00026188"/>
    </source>
</evidence>
<dbReference type="Proteomes" id="UP000094236">
    <property type="component" value="Unassembled WGS sequence"/>
</dbReference>
<evidence type="ECO:0000259" key="6">
    <source>
        <dbReference type="Pfam" id="PF05843"/>
    </source>
</evidence>
<dbReference type="InterPro" id="IPR045243">
    <property type="entry name" value="Rna14-like"/>
</dbReference>
<dbReference type="GO" id="GO:0003729">
    <property type="term" value="F:mRNA binding"/>
    <property type="evidence" value="ECO:0007669"/>
    <property type="project" value="TreeGrafter"/>
</dbReference>
<dbReference type="Gene3D" id="1.25.40.1040">
    <property type="match status" value="2"/>
</dbReference>
<dbReference type="STRING" id="669874.A0A1E4TWT8"/>
<dbReference type="EMBL" id="KV454013">
    <property type="protein sequence ID" value="ODV96194.1"/>
    <property type="molecule type" value="Genomic_DNA"/>
</dbReference>
<keyword evidence="1" id="KW-0677">Repeat</keyword>
<dbReference type="InterPro" id="IPR003107">
    <property type="entry name" value="HAT"/>
</dbReference>
<dbReference type="SMART" id="SM00386">
    <property type="entry name" value="HAT"/>
    <property type="match status" value="4"/>
</dbReference>
<protein>
    <recommendedName>
        <fullName evidence="3 4">mRNA 3'-end-processing protein RNA14</fullName>
    </recommendedName>
</protein>
<evidence type="ECO:0000256" key="1">
    <source>
        <dbReference type="ARBA" id="ARBA00022737"/>
    </source>
</evidence>
<keyword evidence="4" id="KW-0963">Cytoplasm</keyword>
<keyword evidence="2 4" id="KW-0539">Nucleus</keyword>
<dbReference type="InterPro" id="IPR008847">
    <property type="entry name" value="Suf"/>
</dbReference>
<evidence type="ECO:0000313" key="8">
    <source>
        <dbReference type="Proteomes" id="UP000094236"/>
    </source>
</evidence>
<reference evidence="8" key="1">
    <citation type="submission" date="2016-05" db="EMBL/GenBank/DDBJ databases">
        <title>Comparative genomics of biotechnologically important yeasts.</title>
        <authorList>
            <consortium name="DOE Joint Genome Institute"/>
            <person name="Riley R."/>
            <person name="Haridas S."/>
            <person name="Wolfe K.H."/>
            <person name="Lopes M.R."/>
            <person name="Hittinger C.T."/>
            <person name="Goker M."/>
            <person name="Salamov A."/>
            <person name="Wisecaver J."/>
            <person name="Long T.M."/>
            <person name="Aerts A.L."/>
            <person name="Barry K."/>
            <person name="Choi C."/>
            <person name="Clum A."/>
            <person name="Coughlan A.Y."/>
            <person name="Deshpande S."/>
            <person name="Douglass A.P."/>
            <person name="Hanson S.J."/>
            <person name="Klenk H.-P."/>
            <person name="Labutti K."/>
            <person name="Lapidus A."/>
            <person name="Lindquist E."/>
            <person name="Lipzen A."/>
            <person name="Meier-Kolthoff J.P."/>
            <person name="Ohm R.A."/>
            <person name="Otillar R.P."/>
            <person name="Pangilinan J."/>
            <person name="Peng Y."/>
            <person name="Rokas A."/>
            <person name="Rosa C.A."/>
            <person name="Scheuner C."/>
            <person name="Sibirny A.A."/>
            <person name="Slot J.C."/>
            <person name="Stielow J.B."/>
            <person name="Sun H."/>
            <person name="Kurtzman C.P."/>
            <person name="Blackwell M."/>
            <person name="Grigoriev I.V."/>
            <person name="Jeffries T.W."/>
        </authorList>
    </citation>
    <scope>NUCLEOTIDE SEQUENCE [LARGE SCALE GENOMIC DNA]</scope>
    <source>
        <strain evidence="8">NRRL Y-2460</strain>
    </source>
</reference>
<dbReference type="GO" id="GO:0005634">
    <property type="term" value="C:nucleus"/>
    <property type="evidence" value="ECO:0007669"/>
    <property type="project" value="UniProtKB-SubCell"/>
</dbReference>
<dbReference type="GO" id="GO:0005737">
    <property type="term" value="C:cytoplasm"/>
    <property type="evidence" value="ECO:0007669"/>
    <property type="project" value="UniProtKB-SubCell"/>
</dbReference>
<dbReference type="Pfam" id="PF05843">
    <property type="entry name" value="Suf"/>
    <property type="match status" value="1"/>
</dbReference>
<organism evidence="7 8">
    <name type="scientific">Pachysolen tannophilus NRRL Y-2460</name>
    <dbReference type="NCBI Taxonomy" id="669874"/>
    <lineage>
        <taxon>Eukaryota</taxon>
        <taxon>Fungi</taxon>
        <taxon>Dikarya</taxon>
        <taxon>Ascomycota</taxon>
        <taxon>Saccharomycotina</taxon>
        <taxon>Pichiomycetes</taxon>
        <taxon>Pachysolenaceae</taxon>
        <taxon>Pachysolen</taxon>
    </lineage>
</organism>
<dbReference type="PANTHER" id="PTHR19980">
    <property type="entry name" value="RNA CLEAVAGE STIMULATION FACTOR"/>
    <property type="match status" value="1"/>
</dbReference>
<name>A0A1E4TWT8_PACTA</name>
<gene>
    <name evidence="7" type="ORF">PACTADRAFT_24379</name>
</gene>
<proteinExistence type="predicted"/>
<keyword evidence="8" id="KW-1185">Reference proteome</keyword>
<dbReference type="GO" id="GO:0180010">
    <property type="term" value="P:co-transcriptional mRNA 3'-end processing, cleavage and polyadenylation pathway"/>
    <property type="evidence" value="ECO:0007669"/>
    <property type="project" value="UniProtKB-UniRule"/>
</dbReference>
<evidence type="ECO:0000313" key="7">
    <source>
        <dbReference type="EMBL" id="ODV96194.1"/>
    </source>
</evidence>
<accession>A0A1E4TWT8</accession>
<sequence length="604" mass="72874">DPTNIEEWNKLFAKVDDDSIEQDENQVNYIFESYLSIFPNDYDIWDRYVKYYLKAKNYKKVEEIFKKCLNKRSIKLWKTYLYFLQLINDTITGGATARNNVLKAFDYALMEIGIDFLNSEIIVDEYVDYLNKWTGINETENNEKLKIKQKLMKKIVKIPNKNLQRYWEYFTENCASKTDISDNSSDYLKSKLFSINLSNLIKNLDDDYKQTNSKMDLKSFEQLKIFQQWLEYEKKNKLELPQDLLNYRIEYCYLQALYHLRFIPELWLEYSKFKASLPSLPTEISSHQQSINILKDGILSNKLSFSLSFQLAEMYEQVNDFENSKKTYENLVESLTKIYNKLEFQIEDLFKKQELFNKSEEERLKNKRQKELAEIEEQDINEEKSTEILNEKIPENFEIKINNQFEIEKLKKEQELYGRSITLVYSNYMRFFKRSHGYVEARKIFAKCKKFQGHTWHIYYDNAIIEYYSNLKEFKEPKISIKIFELAMKKSKFNLDINFILKYLKFLIDINDLTNAKVLFENSLKNFEKIKIEDGKNSKIKKLFKFFLKIENLIDNDLNSIKSLEERYLDYFQNEKNDEKSDTFLTLIEDRFEDHDHFDPIKIF</sequence>
<keyword evidence="5" id="KW-0175">Coiled coil</keyword>
<evidence type="ECO:0000256" key="4">
    <source>
        <dbReference type="RuleBase" id="RU369035"/>
    </source>
</evidence>